<organism evidence="2 3">
    <name type="scientific">Austropuccinia psidii MF-1</name>
    <dbReference type="NCBI Taxonomy" id="1389203"/>
    <lineage>
        <taxon>Eukaryota</taxon>
        <taxon>Fungi</taxon>
        <taxon>Dikarya</taxon>
        <taxon>Basidiomycota</taxon>
        <taxon>Pucciniomycotina</taxon>
        <taxon>Pucciniomycetes</taxon>
        <taxon>Pucciniales</taxon>
        <taxon>Sphaerophragmiaceae</taxon>
        <taxon>Austropuccinia</taxon>
    </lineage>
</organism>
<dbReference type="EMBL" id="AVOT02040013">
    <property type="protein sequence ID" value="MBW0535155.1"/>
    <property type="molecule type" value="Genomic_DNA"/>
</dbReference>
<name>A0A9Q3F5G5_9BASI</name>
<feature type="signal peptide" evidence="1">
    <location>
        <begin position="1"/>
        <end position="20"/>
    </location>
</feature>
<feature type="chain" id="PRO_5040341083" evidence="1">
    <location>
        <begin position="21"/>
        <end position="286"/>
    </location>
</feature>
<sequence length="286" mass="32264">MFSLLCSLVTYVFLRGLAHLRVVIDSSLFGLETSHHCATLGQILARNSLAFLTWRQHLIPAILEILGRISRLASGPKDINMTDLRPLETNNSIKSTSIPEVIPLTSLFWRNHFRLVERLALSAQDINYNLSFLEMRLENLKSPLLKATLVFIQISHVFGSTQKCENKYGPAPNPNETVCVNSVNTTFTCPTASCFIYNKKNPSIGVGRPSYQYFQNCAALASPTEIHPLVWGDNFNTHPSAKFLTIREPFYTDPNKRISKLPGQYSCNWDKPSDLNAWRPTCDNCK</sequence>
<dbReference type="Proteomes" id="UP000765509">
    <property type="component" value="Unassembled WGS sequence"/>
</dbReference>
<evidence type="ECO:0000256" key="1">
    <source>
        <dbReference type="SAM" id="SignalP"/>
    </source>
</evidence>
<keyword evidence="1" id="KW-0732">Signal</keyword>
<evidence type="ECO:0000313" key="2">
    <source>
        <dbReference type="EMBL" id="MBW0535155.1"/>
    </source>
</evidence>
<comment type="caution">
    <text evidence="2">The sequence shown here is derived from an EMBL/GenBank/DDBJ whole genome shotgun (WGS) entry which is preliminary data.</text>
</comment>
<accession>A0A9Q3F5G5</accession>
<protein>
    <submittedName>
        <fullName evidence="2">Uncharacterized protein</fullName>
    </submittedName>
</protein>
<dbReference type="AlphaFoldDB" id="A0A9Q3F5G5"/>
<gene>
    <name evidence="2" type="ORF">O181_074870</name>
</gene>
<proteinExistence type="predicted"/>
<evidence type="ECO:0000313" key="3">
    <source>
        <dbReference type="Proteomes" id="UP000765509"/>
    </source>
</evidence>
<keyword evidence="3" id="KW-1185">Reference proteome</keyword>
<reference evidence="2" key="1">
    <citation type="submission" date="2021-03" db="EMBL/GenBank/DDBJ databases">
        <title>Draft genome sequence of rust myrtle Austropuccinia psidii MF-1, a brazilian biotype.</title>
        <authorList>
            <person name="Quecine M.C."/>
            <person name="Pachon D.M.R."/>
            <person name="Bonatelli M.L."/>
            <person name="Correr F.H."/>
            <person name="Franceschini L.M."/>
            <person name="Leite T.F."/>
            <person name="Margarido G.R.A."/>
            <person name="Almeida C.A."/>
            <person name="Ferrarezi J.A."/>
            <person name="Labate C.A."/>
        </authorList>
    </citation>
    <scope>NUCLEOTIDE SEQUENCE</scope>
    <source>
        <strain evidence="2">MF-1</strain>
    </source>
</reference>